<reference evidence="1" key="1">
    <citation type="journal article" date="2020" name="Stud. Mycol.">
        <title>101 Dothideomycetes genomes: a test case for predicting lifestyles and emergence of pathogens.</title>
        <authorList>
            <person name="Haridas S."/>
            <person name="Albert R."/>
            <person name="Binder M."/>
            <person name="Bloem J."/>
            <person name="Labutti K."/>
            <person name="Salamov A."/>
            <person name="Andreopoulos B."/>
            <person name="Baker S."/>
            <person name="Barry K."/>
            <person name="Bills G."/>
            <person name="Bluhm B."/>
            <person name="Cannon C."/>
            <person name="Castanera R."/>
            <person name="Culley D."/>
            <person name="Daum C."/>
            <person name="Ezra D."/>
            <person name="Gonzalez J."/>
            <person name="Henrissat B."/>
            <person name="Kuo A."/>
            <person name="Liang C."/>
            <person name="Lipzen A."/>
            <person name="Lutzoni F."/>
            <person name="Magnuson J."/>
            <person name="Mondo S."/>
            <person name="Nolan M."/>
            <person name="Ohm R."/>
            <person name="Pangilinan J."/>
            <person name="Park H.-J."/>
            <person name="Ramirez L."/>
            <person name="Alfaro M."/>
            <person name="Sun H."/>
            <person name="Tritt A."/>
            <person name="Yoshinaga Y."/>
            <person name="Zwiers L.-H."/>
            <person name="Turgeon B."/>
            <person name="Goodwin S."/>
            <person name="Spatafora J."/>
            <person name="Crous P."/>
            <person name="Grigoriev I."/>
        </authorList>
    </citation>
    <scope>NUCLEOTIDE SEQUENCE</scope>
    <source>
        <strain evidence="1">CBS 525.71</strain>
    </source>
</reference>
<evidence type="ECO:0000313" key="1">
    <source>
        <dbReference type="EMBL" id="KAF2632233.1"/>
    </source>
</evidence>
<protein>
    <submittedName>
        <fullName evidence="1">Uncharacterized protein</fullName>
    </submittedName>
</protein>
<dbReference type="EMBL" id="MU006703">
    <property type="protein sequence ID" value="KAF2632233.1"/>
    <property type="molecule type" value="Genomic_DNA"/>
</dbReference>
<sequence length="181" mass="20020">MLDLGDAGPQAHCGSLNGPAVSTWPVRIYPETKSRQTNILGMHGGWRTLRADADLSGCPDHYSGRRASRIIPSIQIQLDACDGNERPVQRDMLGIVNWTGGRTDRVNSHWALTTSMAHASSQQFRVMKVVRLQEPVAPSAIGEWFFRVVRRNEAVLSLNNTASSVDIRLGFDLFCSSSKDR</sequence>
<keyword evidence="2" id="KW-1185">Reference proteome</keyword>
<dbReference type="Proteomes" id="UP000799754">
    <property type="component" value="Unassembled WGS sequence"/>
</dbReference>
<organism evidence="1 2">
    <name type="scientific">Macroventuria anomochaeta</name>
    <dbReference type="NCBI Taxonomy" id="301207"/>
    <lineage>
        <taxon>Eukaryota</taxon>
        <taxon>Fungi</taxon>
        <taxon>Dikarya</taxon>
        <taxon>Ascomycota</taxon>
        <taxon>Pezizomycotina</taxon>
        <taxon>Dothideomycetes</taxon>
        <taxon>Pleosporomycetidae</taxon>
        <taxon>Pleosporales</taxon>
        <taxon>Pleosporineae</taxon>
        <taxon>Didymellaceae</taxon>
        <taxon>Macroventuria</taxon>
    </lineage>
</organism>
<gene>
    <name evidence="1" type="ORF">BU25DRAFT_406769</name>
</gene>
<accession>A0ACB6SE44</accession>
<comment type="caution">
    <text evidence="1">The sequence shown here is derived from an EMBL/GenBank/DDBJ whole genome shotgun (WGS) entry which is preliminary data.</text>
</comment>
<evidence type="ECO:0000313" key="2">
    <source>
        <dbReference type="Proteomes" id="UP000799754"/>
    </source>
</evidence>
<proteinExistence type="predicted"/>
<name>A0ACB6SE44_9PLEO</name>